<sequence>MDTFRGVFTSTSDFGSALVYATSVLIIRRNCTYASSNKLEELSGVVFSSLVHLKVLDLSTNNFKTIDSEALTSLKSLEELYLEDIGLKSLSRINFAELNLLKKLILGNNDIEAIFQHQFSGLNDLQVLDLSKNLIIKVPDDTLQNMISLQTLSLQSNQIRKVIDRRCLGGYTNLRKLNIGYNKIASRIVVKILQSFQPFNDKLCGETSSIGCRPYSMYLNDNNLTRIDVYDLFNVTNDKLQELHLANNELTTISTKRKYKLQALIVLNLRGNKITTVCGNRTTLDLSTPNVEVLQLDNNFIRNLEKGCLYNFLKLKVL</sequence>
<evidence type="ECO:0000313" key="4">
    <source>
        <dbReference type="EMBL" id="EDV19371.1"/>
    </source>
</evidence>
<dbReference type="Pfam" id="PF13855">
    <property type="entry name" value="LRR_8"/>
    <property type="match status" value="2"/>
</dbReference>
<dbReference type="SUPFAM" id="SSF52058">
    <property type="entry name" value="L domain-like"/>
    <property type="match status" value="1"/>
</dbReference>
<evidence type="ECO:0000256" key="3">
    <source>
        <dbReference type="ARBA" id="ARBA00022737"/>
    </source>
</evidence>
<keyword evidence="1" id="KW-0433">Leucine-rich repeat</keyword>
<dbReference type="EMBL" id="DS985275">
    <property type="protein sequence ID" value="EDV19371.1"/>
    <property type="molecule type" value="Genomic_DNA"/>
</dbReference>
<dbReference type="PROSITE" id="PS51450">
    <property type="entry name" value="LRR"/>
    <property type="match status" value="4"/>
</dbReference>
<dbReference type="SMART" id="SM00369">
    <property type="entry name" value="LRR_TYP"/>
    <property type="match status" value="6"/>
</dbReference>
<gene>
    <name evidence="4" type="ORF">TRIADDRAFT_62190</name>
</gene>
<protein>
    <submittedName>
        <fullName evidence="4">Uncharacterized protein</fullName>
    </submittedName>
</protein>
<dbReference type="HOGENOM" id="CLU_875303_0_0_1"/>
<dbReference type="CTD" id="6759359"/>
<dbReference type="PANTHER" id="PTHR24373:SF398">
    <property type="entry name" value="LEUCINE-RICH REPEAT-CONTAINING G-PROTEIN COUPLED RECEPTOR 6"/>
    <property type="match status" value="1"/>
</dbReference>
<keyword evidence="2" id="KW-0732">Signal</keyword>
<dbReference type="PANTHER" id="PTHR24373">
    <property type="entry name" value="SLIT RELATED LEUCINE-RICH REPEAT NEURONAL PROTEIN"/>
    <property type="match status" value="1"/>
</dbReference>
<dbReference type="Gene3D" id="3.80.10.10">
    <property type="entry name" value="Ribonuclease Inhibitor"/>
    <property type="match status" value="2"/>
</dbReference>
<keyword evidence="5" id="KW-1185">Reference proteome</keyword>
<evidence type="ECO:0000256" key="1">
    <source>
        <dbReference type="ARBA" id="ARBA00022614"/>
    </source>
</evidence>
<dbReference type="InterPro" id="IPR032675">
    <property type="entry name" value="LRR_dom_sf"/>
</dbReference>
<evidence type="ECO:0000313" key="5">
    <source>
        <dbReference type="Proteomes" id="UP000009022"/>
    </source>
</evidence>
<name>B3SD34_TRIAD</name>
<accession>B3SD34</accession>
<dbReference type="InParanoid" id="B3SD34"/>
<proteinExistence type="predicted"/>
<dbReference type="PhylomeDB" id="B3SD34"/>
<dbReference type="Proteomes" id="UP000009022">
    <property type="component" value="Unassembled WGS sequence"/>
</dbReference>
<dbReference type="RefSeq" id="XP_002118146.1">
    <property type="nucleotide sequence ID" value="XM_002118110.1"/>
</dbReference>
<dbReference type="InterPro" id="IPR050328">
    <property type="entry name" value="Dev_Immune_Receptor"/>
</dbReference>
<reference evidence="4 5" key="1">
    <citation type="journal article" date="2008" name="Nature">
        <title>The Trichoplax genome and the nature of placozoans.</title>
        <authorList>
            <person name="Srivastava M."/>
            <person name="Begovic E."/>
            <person name="Chapman J."/>
            <person name="Putnam N.H."/>
            <person name="Hellsten U."/>
            <person name="Kawashima T."/>
            <person name="Kuo A."/>
            <person name="Mitros T."/>
            <person name="Salamov A."/>
            <person name="Carpenter M.L."/>
            <person name="Signorovitch A.Y."/>
            <person name="Moreno M.A."/>
            <person name="Kamm K."/>
            <person name="Grimwood J."/>
            <person name="Schmutz J."/>
            <person name="Shapiro H."/>
            <person name="Grigoriev I.V."/>
            <person name="Buss L.W."/>
            <person name="Schierwater B."/>
            <person name="Dellaporta S.L."/>
            <person name="Rokhsar D.S."/>
        </authorList>
    </citation>
    <scope>NUCLEOTIDE SEQUENCE [LARGE SCALE GENOMIC DNA]</scope>
    <source>
        <strain evidence="4 5">Grell-BS-1999</strain>
    </source>
</reference>
<dbReference type="KEGG" id="tad:TRIADDRAFT_62190"/>
<dbReference type="STRING" id="10228.B3SD34"/>
<keyword evidence="3" id="KW-0677">Repeat</keyword>
<dbReference type="OrthoDB" id="2013775at2759"/>
<organism evidence="4 5">
    <name type="scientific">Trichoplax adhaerens</name>
    <name type="common">Trichoplax reptans</name>
    <dbReference type="NCBI Taxonomy" id="10228"/>
    <lineage>
        <taxon>Eukaryota</taxon>
        <taxon>Metazoa</taxon>
        <taxon>Placozoa</taxon>
        <taxon>Uniplacotomia</taxon>
        <taxon>Trichoplacea</taxon>
        <taxon>Trichoplacidae</taxon>
        <taxon>Trichoplax</taxon>
    </lineage>
</organism>
<dbReference type="InterPro" id="IPR003591">
    <property type="entry name" value="Leu-rich_rpt_typical-subtyp"/>
</dbReference>
<dbReference type="GeneID" id="6759359"/>
<dbReference type="eggNOG" id="KOG0619">
    <property type="taxonomic scope" value="Eukaryota"/>
</dbReference>
<dbReference type="InterPro" id="IPR001611">
    <property type="entry name" value="Leu-rich_rpt"/>
</dbReference>
<evidence type="ECO:0000256" key="2">
    <source>
        <dbReference type="ARBA" id="ARBA00022729"/>
    </source>
</evidence>
<dbReference type="AlphaFoldDB" id="B3SD34"/>